<evidence type="ECO:0000313" key="12">
    <source>
        <dbReference type="EMBL" id="NKM48322.1"/>
    </source>
</evidence>
<reference evidence="12" key="1">
    <citation type="submission" date="2019-10" db="EMBL/GenBank/DDBJ databases">
        <title>Rhizobium leguminosarum symbiovar viciae collection.</title>
        <authorList>
            <person name="Boivin S."/>
            <person name="Lepetit M."/>
        </authorList>
    </citation>
    <scope>NUCLEOTIDE SEQUENCE</scope>
    <source>
        <strain evidence="12">L143</strain>
    </source>
</reference>
<dbReference type="AlphaFoldDB" id="A0A8I2GXQ6"/>
<keyword evidence="4" id="KW-1003">Cell membrane</keyword>
<organism evidence="12 13">
    <name type="scientific">Rhizobium leguminosarum bv. viciae</name>
    <dbReference type="NCBI Taxonomy" id="387"/>
    <lineage>
        <taxon>Bacteria</taxon>
        <taxon>Pseudomonadati</taxon>
        <taxon>Pseudomonadota</taxon>
        <taxon>Alphaproteobacteria</taxon>
        <taxon>Hyphomicrobiales</taxon>
        <taxon>Rhizobiaceae</taxon>
        <taxon>Rhizobium/Agrobacterium group</taxon>
        <taxon>Rhizobium</taxon>
    </lineage>
</organism>
<dbReference type="Proteomes" id="UP000662259">
    <property type="component" value="Unassembled WGS sequence"/>
</dbReference>
<evidence type="ECO:0000259" key="11">
    <source>
        <dbReference type="PROSITE" id="PS50893"/>
    </source>
</evidence>
<comment type="similarity">
    <text evidence="2">Belongs to the ABC transporter superfamily.</text>
</comment>
<keyword evidence="3" id="KW-0813">Transport</keyword>
<name>A0A8I2GXQ6_RHILV</name>
<dbReference type="SMART" id="SM00382">
    <property type="entry name" value="AAA"/>
    <property type="match status" value="2"/>
</dbReference>
<evidence type="ECO:0000313" key="13">
    <source>
        <dbReference type="Proteomes" id="UP000662259"/>
    </source>
</evidence>
<evidence type="ECO:0000256" key="1">
    <source>
        <dbReference type="ARBA" id="ARBA00004202"/>
    </source>
</evidence>
<dbReference type="PANTHER" id="PTHR43790">
    <property type="entry name" value="CARBOHYDRATE TRANSPORT ATP-BINDING PROTEIN MG119-RELATED"/>
    <property type="match status" value="1"/>
</dbReference>
<dbReference type="InterPro" id="IPR050107">
    <property type="entry name" value="ABC_carbohydrate_import_ATPase"/>
</dbReference>
<protein>
    <submittedName>
        <fullName evidence="12">ATP-binding cassette domain-containing protein</fullName>
    </submittedName>
</protein>
<gene>
    <name evidence="12" type="ORF">GFL91_25805</name>
</gene>
<dbReference type="PROSITE" id="PS50893">
    <property type="entry name" value="ABC_TRANSPORTER_2"/>
    <property type="match status" value="2"/>
</dbReference>
<comment type="caution">
    <text evidence="12">The sequence shown here is derived from an EMBL/GenBank/DDBJ whole genome shotgun (WGS) entry which is preliminary data.</text>
</comment>
<dbReference type="InterPro" id="IPR003593">
    <property type="entry name" value="AAA+_ATPase"/>
</dbReference>
<dbReference type="GO" id="GO:0005886">
    <property type="term" value="C:plasma membrane"/>
    <property type="evidence" value="ECO:0007669"/>
    <property type="project" value="UniProtKB-SubCell"/>
</dbReference>
<dbReference type="RefSeq" id="WP_113541837.1">
    <property type="nucleotide sequence ID" value="NZ_WIEC01000010.1"/>
</dbReference>
<evidence type="ECO:0000256" key="2">
    <source>
        <dbReference type="ARBA" id="ARBA00005417"/>
    </source>
</evidence>
<evidence type="ECO:0000256" key="7">
    <source>
        <dbReference type="ARBA" id="ARBA00022741"/>
    </source>
</evidence>
<evidence type="ECO:0000256" key="4">
    <source>
        <dbReference type="ARBA" id="ARBA00022475"/>
    </source>
</evidence>
<evidence type="ECO:0000256" key="3">
    <source>
        <dbReference type="ARBA" id="ARBA00022448"/>
    </source>
</evidence>
<dbReference type="InterPro" id="IPR017871">
    <property type="entry name" value="ABC_transporter-like_CS"/>
</dbReference>
<dbReference type="PANTHER" id="PTHR43790:SF9">
    <property type="entry name" value="GALACTOFURANOSE TRANSPORTER ATP-BINDING PROTEIN YTFR"/>
    <property type="match status" value="1"/>
</dbReference>
<proteinExistence type="inferred from homology"/>
<evidence type="ECO:0000256" key="6">
    <source>
        <dbReference type="ARBA" id="ARBA00022737"/>
    </source>
</evidence>
<dbReference type="CDD" id="cd03216">
    <property type="entry name" value="ABC_Carb_Monos_I"/>
    <property type="match status" value="1"/>
</dbReference>
<dbReference type="Gene3D" id="3.40.50.300">
    <property type="entry name" value="P-loop containing nucleotide triphosphate hydrolases"/>
    <property type="match status" value="2"/>
</dbReference>
<keyword evidence="8 12" id="KW-0067">ATP-binding</keyword>
<accession>A0A8I2GXQ6</accession>
<dbReference type="EMBL" id="WIEZ01000015">
    <property type="protein sequence ID" value="NKM48322.1"/>
    <property type="molecule type" value="Genomic_DNA"/>
</dbReference>
<feature type="domain" description="ABC transporter" evidence="11">
    <location>
        <begin position="24"/>
        <end position="260"/>
    </location>
</feature>
<keyword evidence="9" id="KW-1278">Translocase</keyword>
<evidence type="ECO:0000256" key="9">
    <source>
        <dbReference type="ARBA" id="ARBA00022967"/>
    </source>
</evidence>
<dbReference type="InterPro" id="IPR003439">
    <property type="entry name" value="ABC_transporter-like_ATP-bd"/>
</dbReference>
<dbReference type="GO" id="GO:0005524">
    <property type="term" value="F:ATP binding"/>
    <property type="evidence" value="ECO:0007669"/>
    <property type="project" value="UniProtKB-KW"/>
</dbReference>
<dbReference type="CDD" id="cd03215">
    <property type="entry name" value="ABC_Carb_Monos_II"/>
    <property type="match status" value="1"/>
</dbReference>
<keyword evidence="5" id="KW-0762">Sugar transport</keyword>
<sequence length="529" mass="57317">MVNRTNGQSPHLKAVPKGEPAVFLTMAGISKSYPGVKALSDVGLQVRAGEILSLVGENGAGKSTMMKILAGAVKPDAGTISIDGKPVDLSNTSIAHRMGISTIYQELMLVPHLSVVENLFLGNLVRNRWGLLDWKDMRVRAVEIMRDLGYTGSIDVAIRDLSVAEQQLVEIGKAITRPCRLLIMDEPTAPLNREEVEHFFKIVRKLQKAGTSIIFITHHLNEIFEVCDRVVVLRDGQMVGESDVAHLSESQLVEMMLGRKLSLEKREWDRGVAPDADVVLEVDGLSTEELLKNVSFKLLKGEVLGLAGLMGSGRTEILRNIFGVDKPSAGTIRAEGKPAMFSGPRQALEGGIGLGPEDRKNDGLILSMPIRHNVTLSSLVRYAGPVALRRGREVAAVKDLCRRLQVKYSSTEVPVGKLSGGNQQKVILARLLDAKVDILLLDEPTRGIDVGAKGAIFELIRQLAANGASVIIVSSVIEELVHVCDRIVCLNLGRVTGEQARAQFDMAEIMINVMGGHSEAPPVLVGDAR</sequence>
<dbReference type="FunFam" id="3.40.50.300:FF:000127">
    <property type="entry name" value="Ribose import ATP-binding protein RbsA"/>
    <property type="match status" value="1"/>
</dbReference>
<dbReference type="Pfam" id="PF00005">
    <property type="entry name" value="ABC_tran"/>
    <property type="match status" value="2"/>
</dbReference>
<evidence type="ECO:0000256" key="10">
    <source>
        <dbReference type="ARBA" id="ARBA00023136"/>
    </source>
</evidence>
<dbReference type="PROSITE" id="PS00211">
    <property type="entry name" value="ABC_TRANSPORTER_1"/>
    <property type="match status" value="1"/>
</dbReference>
<dbReference type="SUPFAM" id="SSF52540">
    <property type="entry name" value="P-loop containing nucleoside triphosphate hydrolases"/>
    <property type="match status" value="2"/>
</dbReference>
<keyword evidence="7" id="KW-0547">Nucleotide-binding</keyword>
<evidence type="ECO:0000256" key="8">
    <source>
        <dbReference type="ARBA" id="ARBA00022840"/>
    </source>
</evidence>
<comment type="subcellular location">
    <subcellularLocation>
        <location evidence="1">Cell membrane</location>
        <topology evidence="1">Peripheral membrane protein</topology>
    </subcellularLocation>
</comment>
<keyword evidence="10" id="KW-0472">Membrane</keyword>
<feature type="domain" description="ABC transporter" evidence="11">
    <location>
        <begin position="273"/>
        <end position="517"/>
    </location>
</feature>
<dbReference type="GO" id="GO:0016887">
    <property type="term" value="F:ATP hydrolysis activity"/>
    <property type="evidence" value="ECO:0007669"/>
    <property type="project" value="InterPro"/>
</dbReference>
<evidence type="ECO:0000256" key="5">
    <source>
        <dbReference type="ARBA" id="ARBA00022597"/>
    </source>
</evidence>
<keyword evidence="6" id="KW-0677">Repeat</keyword>
<dbReference type="InterPro" id="IPR027417">
    <property type="entry name" value="P-loop_NTPase"/>
</dbReference>